<proteinExistence type="predicted"/>
<dbReference type="EMBL" id="LAZR01008381">
    <property type="protein sequence ID" value="KKM79130.1"/>
    <property type="molecule type" value="Genomic_DNA"/>
</dbReference>
<reference evidence="1" key="1">
    <citation type="journal article" date="2015" name="Nature">
        <title>Complex archaea that bridge the gap between prokaryotes and eukaryotes.</title>
        <authorList>
            <person name="Spang A."/>
            <person name="Saw J.H."/>
            <person name="Jorgensen S.L."/>
            <person name="Zaremba-Niedzwiedzka K."/>
            <person name="Martijn J."/>
            <person name="Lind A.E."/>
            <person name="van Eijk R."/>
            <person name="Schleper C."/>
            <person name="Guy L."/>
            <person name="Ettema T.J."/>
        </authorList>
    </citation>
    <scope>NUCLEOTIDE SEQUENCE</scope>
</reference>
<name>A0A0F9MQZ8_9ZZZZ</name>
<accession>A0A0F9MQZ8</accession>
<comment type="caution">
    <text evidence="1">The sequence shown here is derived from an EMBL/GenBank/DDBJ whole genome shotgun (WGS) entry which is preliminary data.</text>
</comment>
<organism evidence="1">
    <name type="scientific">marine sediment metagenome</name>
    <dbReference type="NCBI Taxonomy" id="412755"/>
    <lineage>
        <taxon>unclassified sequences</taxon>
        <taxon>metagenomes</taxon>
        <taxon>ecological metagenomes</taxon>
    </lineage>
</organism>
<protein>
    <submittedName>
        <fullName evidence="1">Uncharacterized protein</fullName>
    </submittedName>
</protein>
<sequence length="123" mass="13581">MKITLTNDFHNTSVNLVVADHEGGDTVKISASQYYRARRELCGITDCCCGGTRNSDYILDHDGGRIHGGDVRFGVLTPLTAEQKMAEEAAWEARLDKEAAEFNARLKADGLSASSRRYRLRSS</sequence>
<gene>
    <name evidence="1" type="ORF">LCGC14_1353090</name>
</gene>
<evidence type="ECO:0000313" key="1">
    <source>
        <dbReference type="EMBL" id="KKM79130.1"/>
    </source>
</evidence>
<dbReference type="AlphaFoldDB" id="A0A0F9MQZ8"/>